<dbReference type="Pfam" id="PF11306">
    <property type="entry name" value="DUF3108"/>
    <property type="match status" value="1"/>
</dbReference>
<sequence>MSRISGPLSALTAAVLSLASVSAMAIEPFQAKYQANYLGTQATGTMTLTQNGSDQWTYNLDIKNLFAQLNQTTVFDTATGRLRPLASDDVLKTLGNKSEALGKYDWSSLQATWSGNVTSEQSGPVPLTIGDLNPLLVNLAIVSDVNAGNPLTYNIVNLGKAQQTTYQVVGTETVSFNGKTENATKISYTNGSKQTLAWIVPDAPAPVRIQQTDNGKQTLLLVMNSLN</sequence>
<evidence type="ECO:0000313" key="2">
    <source>
        <dbReference type="EMBL" id="KWV15536.1"/>
    </source>
</evidence>
<dbReference type="InterPro" id="IPR021457">
    <property type="entry name" value="DUF3108"/>
</dbReference>
<name>A0A109HMQ1_XANCT</name>
<comment type="caution">
    <text evidence="2">The sequence shown here is derived from an EMBL/GenBank/DDBJ whole genome shotgun (WGS) entry which is preliminary data.</text>
</comment>
<dbReference type="RefSeq" id="WP_058359898.1">
    <property type="nucleotide sequence ID" value="NZ_CP090000.1"/>
</dbReference>
<accession>A0A109HMQ1</accession>
<protein>
    <recommendedName>
        <fullName evidence="4">DUF3108 domain-containing protein</fullName>
    </recommendedName>
</protein>
<evidence type="ECO:0000313" key="3">
    <source>
        <dbReference type="Proteomes" id="UP000055854"/>
    </source>
</evidence>
<dbReference type="EMBL" id="LNTA01000058">
    <property type="protein sequence ID" value="KWV15536.1"/>
    <property type="molecule type" value="Genomic_DNA"/>
</dbReference>
<dbReference type="Proteomes" id="UP000055854">
    <property type="component" value="Unassembled WGS sequence"/>
</dbReference>
<organism evidence="2 3">
    <name type="scientific">Xanthomonas campestris pv. translucens</name>
    <dbReference type="NCBI Taxonomy" id="343"/>
    <lineage>
        <taxon>Bacteria</taxon>
        <taxon>Pseudomonadati</taxon>
        <taxon>Pseudomonadota</taxon>
        <taxon>Gammaproteobacteria</taxon>
        <taxon>Lysobacterales</taxon>
        <taxon>Lysobacteraceae</taxon>
        <taxon>Xanthomonas</taxon>
        <taxon>Xanthomonas translucens group</taxon>
    </lineage>
</organism>
<dbReference type="AlphaFoldDB" id="A0A109HMQ1"/>
<feature type="chain" id="PRO_5009810576" description="DUF3108 domain-containing protein" evidence="1">
    <location>
        <begin position="26"/>
        <end position="227"/>
    </location>
</feature>
<gene>
    <name evidence="2" type="ORF">ATB53_03045</name>
</gene>
<dbReference type="OrthoDB" id="6007799at2"/>
<proteinExistence type="predicted"/>
<reference evidence="2 3" key="1">
    <citation type="submission" date="2015-11" db="EMBL/GenBank/DDBJ databases">
        <title>Long Read and Single Molecule DNA Sequencing Simplifies Genome Assembly and TAL Effector Gene Analysis of Xanthomonas translucens.</title>
        <authorList>
            <person name="Peng Z."/>
            <person name="Hu Y."/>
            <person name="Xie J."/>
            <person name="Potnis N."/>
            <person name="Akhunova A."/>
            <person name="Jones J."/>
            <person name="Liu Z."/>
            <person name="White F."/>
            <person name="Liu S."/>
        </authorList>
    </citation>
    <scope>NUCLEOTIDE SEQUENCE [LARGE SCALE GENOMIC DNA]</scope>
    <source>
        <strain evidence="2 3">B1</strain>
    </source>
</reference>
<evidence type="ECO:0008006" key="4">
    <source>
        <dbReference type="Google" id="ProtNLM"/>
    </source>
</evidence>
<feature type="signal peptide" evidence="1">
    <location>
        <begin position="1"/>
        <end position="25"/>
    </location>
</feature>
<evidence type="ECO:0000256" key="1">
    <source>
        <dbReference type="SAM" id="SignalP"/>
    </source>
</evidence>
<keyword evidence="1" id="KW-0732">Signal</keyword>